<dbReference type="InterPro" id="IPR009057">
    <property type="entry name" value="Homeodomain-like_sf"/>
</dbReference>
<dbReference type="SUPFAM" id="SSF46689">
    <property type="entry name" value="Homeodomain-like"/>
    <property type="match status" value="1"/>
</dbReference>
<dbReference type="GO" id="GO:0003677">
    <property type="term" value="F:DNA binding"/>
    <property type="evidence" value="ECO:0007669"/>
    <property type="project" value="UniProtKB-KW"/>
</dbReference>
<dbReference type="EMBL" id="JAAGYI010000141">
    <property type="protein sequence ID" value="NEM88744.1"/>
    <property type="molecule type" value="Genomic_DNA"/>
</dbReference>
<gene>
    <name evidence="1" type="ORF">G3V95_25430</name>
</gene>
<dbReference type="PANTHER" id="PTHR37812">
    <property type="entry name" value="MU-LIKE PROPHAGE FLUMU PROTEIN C"/>
    <property type="match status" value="1"/>
</dbReference>
<organism evidence="1 2">
    <name type="scientific">Escherichia coli</name>
    <dbReference type="NCBI Taxonomy" id="562"/>
    <lineage>
        <taxon>Bacteria</taxon>
        <taxon>Pseudomonadati</taxon>
        <taxon>Pseudomonadota</taxon>
        <taxon>Gammaproteobacteria</taxon>
        <taxon>Enterobacterales</taxon>
        <taxon>Enterobacteriaceae</taxon>
        <taxon>Escherichia</taxon>
    </lineage>
</organism>
<reference evidence="1 2" key="1">
    <citation type="submission" date="2020-02" db="EMBL/GenBank/DDBJ databases">
        <authorList>
            <person name="Subbiah M."/>
            <person name="Call D."/>
        </authorList>
    </citation>
    <scope>NUCLEOTIDE SEQUENCE [LARGE SCALE GENOMIC DNA]</scope>
    <source>
        <strain evidence="1 2">8375wC2</strain>
    </source>
</reference>
<dbReference type="InterPro" id="IPR052411">
    <property type="entry name" value="c-mor_Regulatory_Protein"/>
</dbReference>
<protein>
    <submittedName>
        <fullName evidence="1">DNA-binding protein</fullName>
    </submittedName>
</protein>
<dbReference type="Gene3D" id="1.10.10.60">
    <property type="entry name" value="Homeodomain-like"/>
    <property type="match status" value="1"/>
</dbReference>
<dbReference type="PANTHER" id="PTHR37812:SF1">
    <property type="entry name" value="MU-LIKE PROPHAGE FLUMU PROTEIN C"/>
    <property type="match status" value="1"/>
</dbReference>
<sequence length="135" mass="15556">MAGACREEKMKEPQQPEIFADLAHHVASTLQEMVGMEDDIAEQIAVAVANRMMQAWGGQTIYLPKGMVFMTSARDYKIWQECDGRNYRELAKKYNLTLQWIYKVVKKIQRSESARRQLPLFSITDEPEAVKSTLK</sequence>
<evidence type="ECO:0000313" key="1">
    <source>
        <dbReference type="EMBL" id="NEM88744.1"/>
    </source>
</evidence>
<accession>A0A6D0PD36</accession>
<keyword evidence="1" id="KW-0238">DNA-binding</keyword>
<evidence type="ECO:0000313" key="2">
    <source>
        <dbReference type="Proteomes" id="UP000469708"/>
    </source>
</evidence>
<dbReference type="Proteomes" id="UP000469708">
    <property type="component" value="Unassembled WGS sequence"/>
</dbReference>
<comment type="caution">
    <text evidence="1">The sequence shown here is derived from an EMBL/GenBank/DDBJ whole genome shotgun (WGS) entry which is preliminary data.</text>
</comment>
<proteinExistence type="predicted"/>
<name>A0A6D0PD36_ECOLX</name>
<dbReference type="AlphaFoldDB" id="A0A6D0PD36"/>
<dbReference type="InterPro" id="IPR014875">
    <property type="entry name" value="Mor_transcription_activator"/>
</dbReference>
<dbReference type="Pfam" id="PF08765">
    <property type="entry name" value="Mor"/>
    <property type="match status" value="1"/>
</dbReference>